<dbReference type="GO" id="GO:0008836">
    <property type="term" value="F:diaminopimelate decarboxylase activity"/>
    <property type="evidence" value="ECO:0007669"/>
    <property type="project" value="UniProtKB-UniRule"/>
</dbReference>
<dbReference type="Pfam" id="PF00278">
    <property type="entry name" value="Orn_DAP_Arg_deC"/>
    <property type="match status" value="1"/>
</dbReference>
<evidence type="ECO:0000256" key="9">
    <source>
        <dbReference type="ARBA" id="ARBA00060983"/>
    </source>
</evidence>
<evidence type="ECO:0000256" key="5">
    <source>
        <dbReference type="ARBA" id="ARBA00023154"/>
    </source>
</evidence>
<comment type="subunit">
    <text evidence="12">Homodimer.</text>
</comment>
<dbReference type="InterPro" id="IPR022653">
    <property type="entry name" value="De-COase2_pyr-phos_BS"/>
</dbReference>
<dbReference type="PRINTS" id="PR01181">
    <property type="entry name" value="DAPDCRBXLASE"/>
</dbReference>
<reference evidence="17 18" key="1">
    <citation type="journal article" date="2013" name="Genome Announc.">
        <title>Draft genome sequence of the moderately halophilic gammaproteobacterium Halomonas anticariensis FP35.</title>
        <authorList>
            <person name="Tahrioui A."/>
            <person name="Quesada E."/>
            <person name="Llamas I."/>
        </authorList>
    </citation>
    <scope>NUCLEOTIDE SEQUENCE [LARGE SCALE GENOMIC DNA]</scope>
    <source>
        <strain evidence="18">DSM 16096 / CECT 5854 / LMG 22089 / FP35</strain>
    </source>
</reference>
<dbReference type="EMBL" id="ASTJ01000044">
    <property type="protein sequence ID" value="EPC00063.1"/>
    <property type="molecule type" value="Genomic_DNA"/>
</dbReference>
<dbReference type="Proteomes" id="UP000014463">
    <property type="component" value="Unassembled WGS sequence"/>
</dbReference>
<evidence type="ECO:0000256" key="3">
    <source>
        <dbReference type="ARBA" id="ARBA00022793"/>
    </source>
</evidence>
<feature type="active site" description="Proton donor" evidence="13">
    <location>
        <position position="347"/>
    </location>
</feature>
<dbReference type="GO" id="GO:0030170">
    <property type="term" value="F:pyridoxal phosphate binding"/>
    <property type="evidence" value="ECO:0007669"/>
    <property type="project" value="UniProtKB-UniRule"/>
</dbReference>
<dbReference type="InterPro" id="IPR022644">
    <property type="entry name" value="De-COase2_N"/>
</dbReference>
<evidence type="ECO:0000259" key="16">
    <source>
        <dbReference type="Pfam" id="PF02784"/>
    </source>
</evidence>
<feature type="binding site" evidence="12">
    <location>
        <position position="375"/>
    </location>
    <ligand>
        <name>pyridoxal 5'-phosphate</name>
        <dbReference type="ChEBI" id="CHEBI:597326"/>
    </ligand>
</feature>
<dbReference type="UniPathway" id="UPA00034">
    <property type="reaction ID" value="UER00027"/>
</dbReference>
<feature type="modified residue" description="N6-(pyridoxal phosphate)lysine" evidence="12 13">
    <location>
        <position position="60"/>
    </location>
</feature>
<dbReference type="PROSITE" id="PS00879">
    <property type="entry name" value="ODR_DC_2_2"/>
    <property type="match status" value="1"/>
</dbReference>
<sequence length="426" mass="46473">MDHFEYRDGVLFGEEVSLADIAERFGTPCYVYSRATLERHFRAYTEALGSHPHLICYAVKANSNLAVLGLLARLGAGFDIVSQGELERVLAAGGDPAKVVFSGVAKQEGEMARALEVGIKCFNVESLSELERLDRVAGKLGKIAPVSLRVNPDVDARTHPYISTGLKANKFGIPVDEALKVYEIAAGMDNLRVVGADCHIGSQLTELSPFLDALDRLLVLLDRLKDRGITVEHLDLGGGLGVPYHDEHPPAPFDYAASLLERLAQRHGEQQLTLLFEPGRSIAANAGVLLTRVEFLKPGETKNFAIVDAAMNDLIRPALYQAWQTILPVDTRSTRETNTFDVVGPVCETGDFLGKDRELAIAAGDLLAVRSAGAYGFVMASNYNSRPRPPEVMVDGDQAHLIRRRERLEDLWAGESLLPSKGSETE</sequence>
<dbReference type="Gene3D" id="3.20.20.10">
    <property type="entry name" value="Alanine racemase"/>
    <property type="match status" value="1"/>
</dbReference>
<dbReference type="PATRIC" id="fig|1121939.11.peg.4500"/>
<name>S2KI94_LITA3</name>
<evidence type="ECO:0000259" key="15">
    <source>
        <dbReference type="Pfam" id="PF00278"/>
    </source>
</evidence>
<dbReference type="PRINTS" id="PR01179">
    <property type="entry name" value="ODADCRBXLASE"/>
</dbReference>
<evidence type="ECO:0000256" key="13">
    <source>
        <dbReference type="PIRSR" id="PIRSR600183-50"/>
    </source>
</evidence>
<dbReference type="PANTHER" id="PTHR43727">
    <property type="entry name" value="DIAMINOPIMELATE DECARBOXYLASE"/>
    <property type="match status" value="1"/>
</dbReference>
<gene>
    <name evidence="12" type="primary">lysA</name>
    <name evidence="17" type="ORF">L861_07815</name>
</gene>
<dbReference type="Pfam" id="PF02784">
    <property type="entry name" value="Orn_Arg_deC_N"/>
    <property type="match status" value="1"/>
</dbReference>
<protein>
    <recommendedName>
        <fullName evidence="11 12">Diaminopimelate decarboxylase</fullName>
        <shortName evidence="12">DAP decarboxylase</shortName>
        <shortName evidence="12">DAPDC</shortName>
        <ecNumber evidence="10 12">4.1.1.20</ecNumber>
    </recommendedName>
</protein>
<dbReference type="FunFam" id="3.20.20.10:FF:000003">
    <property type="entry name" value="Diaminopimelate decarboxylase"/>
    <property type="match status" value="1"/>
</dbReference>
<dbReference type="HAMAP" id="MF_02120">
    <property type="entry name" value="LysA"/>
    <property type="match status" value="1"/>
</dbReference>
<keyword evidence="5 12" id="KW-0457">Lysine biosynthesis</keyword>
<keyword evidence="3 12" id="KW-0210">Decarboxylase</keyword>
<dbReference type="GO" id="GO:0009089">
    <property type="term" value="P:lysine biosynthetic process via diaminopimelate"/>
    <property type="evidence" value="ECO:0007669"/>
    <property type="project" value="UniProtKB-UniRule"/>
</dbReference>
<organism evidence="17 18">
    <name type="scientific">Litchfieldella anticariensis (strain DSM 16096 / CECT 5854 / CIP 108499 / LMG 22089 / FP35)</name>
    <name type="common">Halomonas anticariensis</name>
    <dbReference type="NCBI Taxonomy" id="1121939"/>
    <lineage>
        <taxon>Bacteria</taxon>
        <taxon>Pseudomonadati</taxon>
        <taxon>Pseudomonadota</taxon>
        <taxon>Gammaproteobacteria</taxon>
        <taxon>Oceanospirillales</taxon>
        <taxon>Halomonadaceae</taxon>
        <taxon>Litchfieldella</taxon>
    </lineage>
</organism>
<evidence type="ECO:0000256" key="8">
    <source>
        <dbReference type="ARBA" id="ARBA00060643"/>
    </source>
</evidence>
<keyword evidence="6 12" id="KW-0456">Lyase</keyword>
<evidence type="ECO:0000256" key="1">
    <source>
        <dbReference type="ARBA" id="ARBA00001933"/>
    </source>
</evidence>
<dbReference type="InterPro" id="IPR002986">
    <property type="entry name" value="DAP_deCOOHase_LysA"/>
</dbReference>
<keyword evidence="18" id="KW-1185">Reference proteome</keyword>
<dbReference type="eggNOG" id="COG0019">
    <property type="taxonomic scope" value="Bacteria"/>
</dbReference>
<feature type="binding site" evidence="12">
    <location>
        <position position="320"/>
    </location>
    <ligand>
        <name>substrate</name>
    </ligand>
</feature>
<evidence type="ECO:0000256" key="12">
    <source>
        <dbReference type="HAMAP-Rule" id="MF_02120"/>
    </source>
</evidence>
<evidence type="ECO:0000256" key="2">
    <source>
        <dbReference type="ARBA" id="ARBA00022605"/>
    </source>
</evidence>
<evidence type="ECO:0000256" key="7">
    <source>
        <dbReference type="ARBA" id="ARBA00050464"/>
    </source>
</evidence>
<proteinExistence type="inferred from homology"/>
<comment type="similarity">
    <text evidence="9 12">Belongs to the Orn/Lys/Arg decarboxylase class-II family. LysA subfamily.</text>
</comment>
<evidence type="ECO:0000313" key="17">
    <source>
        <dbReference type="EMBL" id="EPC00063.1"/>
    </source>
</evidence>
<keyword evidence="2 12" id="KW-0028">Amino-acid biosynthesis</keyword>
<dbReference type="STRING" id="1121939.L861_07815"/>
<dbReference type="InterPro" id="IPR029066">
    <property type="entry name" value="PLP-binding_barrel"/>
</dbReference>
<feature type="binding site" evidence="12">
    <location>
        <position position="239"/>
    </location>
    <ligand>
        <name>pyridoxal 5'-phosphate</name>
        <dbReference type="ChEBI" id="CHEBI:597326"/>
    </ligand>
</feature>
<feature type="domain" description="Orn/DAP/Arg decarboxylase 2 N-terminal" evidence="16">
    <location>
        <begin position="35"/>
        <end position="284"/>
    </location>
</feature>
<evidence type="ECO:0000256" key="6">
    <source>
        <dbReference type="ARBA" id="ARBA00023239"/>
    </source>
</evidence>
<dbReference type="EC" id="4.1.1.20" evidence="10 12"/>
<dbReference type="Gene3D" id="2.40.37.10">
    <property type="entry name" value="Lyase, Ornithine Decarboxylase, Chain A, domain 1"/>
    <property type="match status" value="1"/>
</dbReference>
<dbReference type="AlphaFoldDB" id="S2KI94"/>
<dbReference type="PROSITE" id="PS00878">
    <property type="entry name" value="ODR_DC_2_1"/>
    <property type="match status" value="1"/>
</dbReference>
<comment type="catalytic activity">
    <reaction evidence="7 12 14">
        <text>meso-2,6-diaminopimelate + H(+) = L-lysine + CO2</text>
        <dbReference type="Rhea" id="RHEA:15101"/>
        <dbReference type="ChEBI" id="CHEBI:15378"/>
        <dbReference type="ChEBI" id="CHEBI:16526"/>
        <dbReference type="ChEBI" id="CHEBI:32551"/>
        <dbReference type="ChEBI" id="CHEBI:57791"/>
        <dbReference type="EC" id="4.1.1.20"/>
    </reaction>
</comment>
<evidence type="ECO:0000256" key="10">
    <source>
        <dbReference type="ARBA" id="ARBA00066427"/>
    </source>
</evidence>
<dbReference type="InterPro" id="IPR009006">
    <property type="entry name" value="Ala_racemase/Decarboxylase_C"/>
</dbReference>
<feature type="binding site" evidence="12">
    <location>
        <position position="375"/>
    </location>
    <ligand>
        <name>substrate</name>
    </ligand>
</feature>
<feature type="domain" description="Orn/DAP/Arg decarboxylase 2 C-terminal" evidence="15">
    <location>
        <begin position="29"/>
        <end position="373"/>
    </location>
</feature>
<dbReference type="NCBIfam" id="TIGR01048">
    <property type="entry name" value="lysA"/>
    <property type="match status" value="1"/>
</dbReference>
<dbReference type="OrthoDB" id="9802241at2"/>
<dbReference type="SUPFAM" id="SSF51419">
    <property type="entry name" value="PLP-binding barrel"/>
    <property type="match status" value="1"/>
</dbReference>
<dbReference type="RefSeq" id="WP_016419000.1">
    <property type="nucleotide sequence ID" value="NZ_AUAB01000019.1"/>
</dbReference>
<feature type="binding site" evidence="12">
    <location>
        <position position="348"/>
    </location>
    <ligand>
        <name>substrate</name>
    </ligand>
</feature>
<comment type="caution">
    <text evidence="17">The sequence shown here is derived from an EMBL/GenBank/DDBJ whole genome shotgun (WGS) entry which is preliminary data.</text>
</comment>
<dbReference type="SUPFAM" id="SSF50621">
    <property type="entry name" value="Alanine racemase C-terminal domain-like"/>
    <property type="match status" value="1"/>
</dbReference>
<keyword evidence="4 12" id="KW-0663">Pyridoxal phosphate</keyword>
<evidence type="ECO:0000256" key="4">
    <source>
        <dbReference type="ARBA" id="ARBA00022898"/>
    </source>
</evidence>
<dbReference type="InterPro" id="IPR022643">
    <property type="entry name" value="De-COase2_C"/>
</dbReference>
<evidence type="ECO:0000313" key="18">
    <source>
        <dbReference type="Proteomes" id="UP000014463"/>
    </source>
</evidence>
<dbReference type="FunFam" id="2.40.37.10:FF:000003">
    <property type="entry name" value="Diaminopimelate decarboxylase"/>
    <property type="match status" value="1"/>
</dbReference>
<feature type="binding site" evidence="12">
    <location>
        <position position="316"/>
    </location>
    <ligand>
        <name>substrate</name>
    </ligand>
</feature>
<comment type="pathway">
    <text evidence="8 12 14">Amino-acid biosynthesis; L-lysine biosynthesis via DAP pathway; L-lysine from DL-2,6-diaminopimelate: step 1/1.</text>
</comment>
<feature type="binding site" evidence="12">
    <location>
        <begin position="277"/>
        <end position="280"/>
    </location>
    <ligand>
        <name>pyridoxal 5'-phosphate</name>
        <dbReference type="ChEBI" id="CHEBI:597326"/>
    </ligand>
</feature>
<evidence type="ECO:0000256" key="14">
    <source>
        <dbReference type="RuleBase" id="RU003738"/>
    </source>
</evidence>
<comment type="cofactor">
    <cofactor evidence="1 12 13 14">
        <name>pyridoxal 5'-phosphate</name>
        <dbReference type="ChEBI" id="CHEBI:597326"/>
    </cofactor>
</comment>
<dbReference type="PANTHER" id="PTHR43727:SF2">
    <property type="entry name" value="GROUP IV DECARBOXYLASE"/>
    <property type="match status" value="1"/>
</dbReference>
<dbReference type="CDD" id="cd06828">
    <property type="entry name" value="PLPDE_III_DapDC"/>
    <property type="match status" value="1"/>
</dbReference>
<comment type="function">
    <text evidence="12">Specifically catalyzes the decarboxylation of meso-diaminopimelate (meso-DAP) to L-lysine.</text>
</comment>
<feature type="binding site" evidence="12">
    <location>
        <position position="280"/>
    </location>
    <ligand>
        <name>substrate</name>
    </ligand>
</feature>
<dbReference type="InterPro" id="IPR000183">
    <property type="entry name" value="Orn/DAP/Arg_de-COase"/>
</dbReference>
<dbReference type="InterPro" id="IPR022657">
    <property type="entry name" value="De-COase2_CS"/>
</dbReference>
<accession>S2KI94</accession>
<evidence type="ECO:0000256" key="11">
    <source>
        <dbReference type="ARBA" id="ARBA00074972"/>
    </source>
</evidence>